<dbReference type="Proteomes" id="UP000504609">
    <property type="component" value="Unplaced"/>
</dbReference>
<accession>A0A6J1FNF7</accession>
<protein>
    <submittedName>
        <fullName evidence="4">Uncharacterized protein LOC111445851</fullName>
    </submittedName>
</protein>
<reference evidence="4" key="1">
    <citation type="submission" date="2025-08" db="UniProtKB">
        <authorList>
            <consortium name="RefSeq"/>
        </authorList>
    </citation>
    <scope>IDENTIFICATION</scope>
    <source>
        <tissue evidence="4">Young leaves</tissue>
    </source>
</reference>
<evidence type="ECO:0000313" key="3">
    <source>
        <dbReference type="Proteomes" id="UP000504609"/>
    </source>
</evidence>
<dbReference type="GeneID" id="111445851"/>
<dbReference type="AlphaFoldDB" id="A0A6J1FNF7"/>
<name>A0A6J1FNF7_CUCMO</name>
<dbReference type="RefSeq" id="XP_022940133.1">
    <property type="nucleotide sequence ID" value="XM_023084365.1"/>
</dbReference>
<evidence type="ECO:0000256" key="1">
    <source>
        <dbReference type="SAM" id="MobiDB-lite"/>
    </source>
</evidence>
<gene>
    <name evidence="4" type="primary">LOC111445851</name>
</gene>
<feature type="domain" description="DUF7950" evidence="2">
    <location>
        <begin position="193"/>
        <end position="340"/>
    </location>
</feature>
<dbReference type="PANTHER" id="PTHR33595:SF3">
    <property type="entry name" value="PAS DOMAIN-CONTAINING PROTEIN"/>
    <property type="match status" value="1"/>
</dbReference>
<dbReference type="Pfam" id="PF25821">
    <property type="entry name" value="DUF7950"/>
    <property type="match status" value="1"/>
</dbReference>
<evidence type="ECO:0000313" key="4">
    <source>
        <dbReference type="RefSeq" id="XP_022940133.1"/>
    </source>
</evidence>
<dbReference type="KEGG" id="cmos:111445851"/>
<evidence type="ECO:0000259" key="2">
    <source>
        <dbReference type="Pfam" id="PF25821"/>
    </source>
</evidence>
<sequence length="357" mass="39007">MIKTLPPYTSTDKTAEIMSKYRPIAPKPDSPTAFQSHNIPHSAFLTNVWPHLQARPTRTRKRGRSTPISPHPLKRSRTTPSALSLHAFSSSSLLPRLSIAALNGGAAGFEDTHVGSNLVTLPLLPCGPPSSISEENCRGSEINFIMSFDDEKGLELNSAAVSEIPKEKDLLQQLQAPVSTCNVITPHPVRPVGSIILVGCINKTQTASHSTTPQPPKNPDEVEKEVESEVLPAVISDSNNKVRMANSAYKEMVGQPECPWLESMVKGDERRLKGRRIGGEVMLQLSDAAAVPHSSNGFSCWVRIDWGNGGGKKNSITAYCDVVKLSCASRDYLFTWRFHTQKTKHINDASNPICINI</sequence>
<proteinExistence type="predicted"/>
<dbReference type="InterPro" id="IPR057710">
    <property type="entry name" value="DUF7950"/>
</dbReference>
<dbReference type="PANTHER" id="PTHR33595">
    <property type="entry name" value="VON WILLEBRAND FACTOR A DOMAIN PROTEIN"/>
    <property type="match status" value="1"/>
</dbReference>
<organism evidence="3 4">
    <name type="scientific">Cucurbita moschata</name>
    <name type="common">Winter crookneck squash</name>
    <name type="synonym">Cucurbita pepo var. moschata</name>
    <dbReference type="NCBI Taxonomy" id="3662"/>
    <lineage>
        <taxon>Eukaryota</taxon>
        <taxon>Viridiplantae</taxon>
        <taxon>Streptophyta</taxon>
        <taxon>Embryophyta</taxon>
        <taxon>Tracheophyta</taxon>
        <taxon>Spermatophyta</taxon>
        <taxon>Magnoliopsida</taxon>
        <taxon>eudicotyledons</taxon>
        <taxon>Gunneridae</taxon>
        <taxon>Pentapetalae</taxon>
        <taxon>rosids</taxon>
        <taxon>fabids</taxon>
        <taxon>Cucurbitales</taxon>
        <taxon>Cucurbitaceae</taxon>
        <taxon>Cucurbiteae</taxon>
        <taxon>Cucurbita</taxon>
    </lineage>
</organism>
<feature type="region of interest" description="Disordered" evidence="1">
    <location>
        <begin position="53"/>
        <end position="80"/>
    </location>
</feature>
<keyword evidence="3" id="KW-1185">Reference proteome</keyword>